<dbReference type="Gene3D" id="3.30.559.30">
    <property type="entry name" value="Nonribosomal peptide synthetase, condensation domain"/>
    <property type="match status" value="1"/>
</dbReference>
<dbReference type="SUPFAM" id="SSF56801">
    <property type="entry name" value="Acetyl-CoA synthetase-like"/>
    <property type="match status" value="1"/>
</dbReference>
<evidence type="ECO:0000256" key="3">
    <source>
        <dbReference type="ARBA" id="ARBA00022553"/>
    </source>
</evidence>
<dbReference type="InterPro" id="IPR023213">
    <property type="entry name" value="CAT-like_dom_sf"/>
</dbReference>
<comment type="caution">
    <text evidence="6">The sequence shown here is derived from an EMBL/GenBank/DDBJ whole genome shotgun (WGS) entry which is preliminary data.</text>
</comment>
<dbReference type="PROSITE" id="PS50075">
    <property type="entry name" value="CARRIER"/>
    <property type="match status" value="1"/>
</dbReference>
<sequence>MGEHVGTAEATFAQHAVWFTEQAGVAGTAYHLALGIRFGAELDRAALVAACAATVARHPVLATRVGTDDDGTPRLTPADTRPAVTFGELTDARIAEEIARPYDLRTGPLARFTLLTGTTGAHLLLVTAHHLVFDGTSKDVLVHDLAAGYAAARSAGPERPADTGPEQPGDDHAGRAAVDQQRIAVDLPAARDFWARHWSGPGDVVLPGLRRLPTGAEPGVAVEVALPADVVDGLDAAARSLGVTRFELLFAALHTLLGRYGNQGTPVGVALSTRTPEQAGRIGLFVNELPVTVDPADGTFRAYARAVRVRLREVYRHRAVPLAHAVPGLRPAPAVTPVSVGYRRRGAEPVFPGVTAAVDWTLFGGAARNALHVQIVDAPTGPTVSLQHSPAAIPTDAVRRIGAHLCTLLAAVVADPDRPVAQLPVLPAGELDRVTRVWNDTGRAYPAGASVPGLFAARVAADPDAPAVVDDDLTLSYAQLDAAADRLAGLLRQRGVGPGSLVAVALDRSWRAVVTLLAVLRCRAAYLPVDPQHPPARRELVLADATPTLVVTPTATALTWPTLALDGIDLLTGPTPVAPAVPPDADDLAYVLYTSGSTGRPKGVSVRHGALTNLLLGVRDLLGSGPAHRWLHLTSLSFDISTVEVFLPLVTGGRVVVASTVGPLDGAGVLRLVHTTGVTHAQATPSGWRVLLEAGLGTPAPDAAGPTPPLVAVTGGEALPVALARDLRARTSRLINGYGPTEATVYATMADVPADPDEVTIGRPLPNVRAYLLDASGRPVPIGVPGELHLAGVGLAAGYLGRDDRTAEVFVPDPFGRPGERLYRTGDRCRWLPDGRLEFLGRTDDQVKIRGHRIELGEIDARLLDHPAVAGAATVLRPDADGPRLVAYLVARTGTDPAPAELRRHLAASLPQAVLPTDFVPLDRLPSSPNGKVDRAALAARDLAVDLPRPPVTDPTRPAGTATPPAGTTDDPPGTILAPRTTVAPGTGAPGTPGATGTPGIGAPGTTGTGGPPGDPARGGAVMPVGDDDPVVTQLRLIWQEVLRIPDIGVHEDLFDLGGHSLTITRISGRIRQRLGVEVPLDAFFDTPTIAEIAEIVRPSVKER</sequence>
<dbReference type="InterPro" id="IPR036736">
    <property type="entry name" value="ACP-like_sf"/>
</dbReference>
<evidence type="ECO:0000256" key="2">
    <source>
        <dbReference type="ARBA" id="ARBA00022450"/>
    </source>
</evidence>
<dbReference type="PROSITE" id="PS00455">
    <property type="entry name" value="AMP_BINDING"/>
    <property type="match status" value="1"/>
</dbReference>
<feature type="domain" description="Carrier" evidence="5">
    <location>
        <begin position="1026"/>
        <end position="1101"/>
    </location>
</feature>
<proteinExistence type="predicted"/>
<dbReference type="InterPro" id="IPR001242">
    <property type="entry name" value="Condensation_dom"/>
</dbReference>
<dbReference type="NCBIfam" id="TIGR01733">
    <property type="entry name" value="AA-adenyl-dom"/>
    <property type="match status" value="1"/>
</dbReference>
<dbReference type="SUPFAM" id="SSF47336">
    <property type="entry name" value="ACP-like"/>
    <property type="match status" value="1"/>
</dbReference>
<dbReference type="Pfam" id="PF00550">
    <property type="entry name" value="PP-binding"/>
    <property type="match status" value="1"/>
</dbReference>
<dbReference type="InterPro" id="IPR045851">
    <property type="entry name" value="AMP-bd_C_sf"/>
</dbReference>
<reference evidence="6 7" key="1">
    <citation type="submission" date="2021-03" db="EMBL/GenBank/DDBJ databases">
        <authorList>
            <person name="Lee D.-H."/>
        </authorList>
    </citation>
    <scope>NUCLEOTIDE SEQUENCE [LARGE SCALE GENOMIC DNA]</scope>
    <source>
        <strain evidence="6 7">MMS20-R2-23</strain>
    </source>
</reference>
<dbReference type="Pfam" id="PF00668">
    <property type="entry name" value="Condensation"/>
    <property type="match status" value="1"/>
</dbReference>
<dbReference type="CDD" id="cd05930">
    <property type="entry name" value="A_NRPS"/>
    <property type="match status" value="1"/>
</dbReference>
<dbReference type="PROSITE" id="PS00012">
    <property type="entry name" value="PHOSPHOPANTETHEINE"/>
    <property type="match status" value="1"/>
</dbReference>
<dbReference type="Gene3D" id="3.40.50.12780">
    <property type="entry name" value="N-terminal domain of ligase-like"/>
    <property type="match status" value="1"/>
</dbReference>
<dbReference type="SMART" id="SM00823">
    <property type="entry name" value="PKS_PP"/>
    <property type="match status" value="1"/>
</dbReference>
<feature type="region of interest" description="Disordered" evidence="4">
    <location>
        <begin position="153"/>
        <end position="176"/>
    </location>
</feature>
<comment type="cofactor">
    <cofactor evidence="1">
        <name>pantetheine 4'-phosphate</name>
        <dbReference type="ChEBI" id="CHEBI:47942"/>
    </cofactor>
</comment>
<name>A0ABS3V693_9ACTN</name>
<dbReference type="RefSeq" id="WP_208566771.1">
    <property type="nucleotide sequence ID" value="NZ_JAGFWR010000003.1"/>
</dbReference>
<evidence type="ECO:0000313" key="6">
    <source>
        <dbReference type="EMBL" id="MBO4161141.1"/>
    </source>
</evidence>
<dbReference type="SUPFAM" id="SSF52777">
    <property type="entry name" value="CoA-dependent acyltransferases"/>
    <property type="match status" value="2"/>
</dbReference>
<keyword evidence="7" id="KW-1185">Reference proteome</keyword>
<dbReference type="Gene3D" id="1.10.1200.10">
    <property type="entry name" value="ACP-like"/>
    <property type="match status" value="1"/>
</dbReference>
<evidence type="ECO:0000259" key="5">
    <source>
        <dbReference type="PROSITE" id="PS50075"/>
    </source>
</evidence>
<evidence type="ECO:0000256" key="4">
    <source>
        <dbReference type="SAM" id="MobiDB-lite"/>
    </source>
</evidence>
<dbReference type="PANTHER" id="PTHR45527">
    <property type="entry name" value="NONRIBOSOMAL PEPTIDE SYNTHETASE"/>
    <property type="match status" value="1"/>
</dbReference>
<dbReference type="PRINTS" id="PR00154">
    <property type="entry name" value="AMPBINDING"/>
</dbReference>
<dbReference type="Gene3D" id="3.30.559.10">
    <property type="entry name" value="Chloramphenicol acetyltransferase-like domain"/>
    <property type="match status" value="1"/>
</dbReference>
<dbReference type="InterPro" id="IPR025110">
    <property type="entry name" value="AMP-bd_C"/>
</dbReference>
<dbReference type="InterPro" id="IPR020459">
    <property type="entry name" value="AMP-binding"/>
</dbReference>
<dbReference type="InterPro" id="IPR020806">
    <property type="entry name" value="PKS_PP-bd"/>
</dbReference>
<dbReference type="InterPro" id="IPR009081">
    <property type="entry name" value="PP-bd_ACP"/>
</dbReference>
<dbReference type="InterPro" id="IPR000873">
    <property type="entry name" value="AMP-dep_synth/lig_dom"/>
</dbReference>
<dbReference type="Pfam" id="PF00501">
    <property type="entry name" value="AMP-binding"/>
    <property type="match status" value="1"/>
</dbReference>
<dbReference type="PANTHER" id="PTHR45527:SF1">
    <property type="entry name" value="FATTY ACID SYNTHASE"/>
    <property type="match status" value="1"/>
</dbReference>
<accession>A0ABS3V693</accession>
<organism evidence="6 7">
    <name type="scientific">Micromonospora antibiotica</name>
    <dbReference type="NCBI Taxonomy" id="2807623"/>
    <lineage>
        <taxon>Bacteria</taxon>
        <taxon>Bacillati</taxon>
        <taxon>Actinomycetota</taxon>
        <taxon>Actinomycetes</taxon>
        <taxon>Micromonosporales</taxon>
        <taxon>Micromonosporaceae</taxon>
        <taxon>Micromonospora</taxon>
    </lineage>
</organism>
<dbReference type="InterPro" id="IPR020845">
    <property type="entry name" value="AMP-binding_CS"/>
</dbReference>
<feature type="region of interest" description="Disordered" evidence="4">
    <location>
        <begin position="946"/>
        <end position="1022"/>
    </location>
</feature>
<dbReference type="Pfam" id="PF13193">
    <property type="entry name" value="AMP-binding_C"/>
    <property type="match status" value="1"/>
</dbReference>
<dbReference type="InterPro" id="IPR010071">
    <property type="entry name" value="AA_adenyl_dom"/>
</dbReference>
<keyword evidence="2" id="KW-0596">Phosphopantetheine</keyword>
<gene>
    <name evidence="6" type="ORF">JQN83_09960</name>
</gene>
<keyword evidence="3" id="KW-0597">Phosphoprotein</keyword>
<dbReference type="InterPro" id="IPR042099">
    <property type="entry name" value="ANL_N_sf"/>
</dbReference>
<dbReference type="Gene3D" id="3.30.300.30">
    <property type="match status" value="1"/>
</dbReference>
<feature type="compositionally biased region" description="Low complexity" evidence="4">
    <location>
        <begin position="954"/>
        <end position="996"/>
    </location>
</feature>
<evidence type="ECO:0000313" key="7">
    <source>
        <dbReference type="Proteomes" id="UP000671399"/>
    </source>
</evidence>
<dbReference type="Proteomes" id="UP000671399">
    <property type="component" value="Unassembled WGS sequence"/>
</dbReference>
<dbReference type="InterPro" id="IPR006162">
    <property type="entry name" value="Ppantetheine_attach_site"/>
</dbReference>
<feature type="compositionally biased region" description="Gly residues" evidence="4">
    <location>
        <begin position="997"/>
        <end position="1012"/>
    </location>
</feature>
<protein>
    <submittedName>
        <fullName evidence="6">Amino acid adenylation domain-containing protein</fullName>
    </submittedName>
</protein>
<dbReference type="EMBL" id="JAGFWR010000003">
    <property type="protein sequence ID" value="MBO4161141.1"/>
    <property type="molecule type" value="Genomic_DNA"/>
</dbReference>
<evidence type="ECO:0000256" key="1">
    <source>
        <dbReference type="ARBA" id="ARBA00001957"/>
    </source>
</evidence>